<evidence type="ECO:0000313" key="2">
    <source>
        <dbReference type="EMBL" id="MCG2612850.1"/>
    </source>
</evidence>
<proteinExistence type="predicted"/>
<accession>A0ABS9KKJ9</accession>
<dbReference type="InterPro" id="IPR035069">
    <property type="entry name" value="TTHA1013/TTHA0281-like"/>
</dbReference>
<feature type="region of interest" description="Disordered" evidence="1">
    <location>
        <begin position="59"/>
        <end position="81"/>
    </location>
</feature>
<evidence type="ECO:0000256" key="1">
    <source>
        <dbReference type="SAM" id="MobiDB-lite"/>
    </source>
</evidence>
<dbReference type="RefSeq" id="WP_237868078.1">
    <property type="nucleotide sequence ID" value="NZ_JAKLTR010000001.1"/>
</dbReference>
<evidence type="ECO:0000313" key="3">
    <source>
        <dbReference type="Proteomes" id="UP001165367"/>
    </source>
</evidence>
<sequence>MNDILHYKGYYASIHFNADENTFYGKIQGIAETILFDARSLKELKAVFLESVEEYIDSMNRSAGSTEENGIRPDTTKDTTS</sequence>
<keyword evidence="3" id="KW-1185">Reference proteome</keyword>
<evidence type="ECO:0008006" key="4">
    <source>
        <dbReference type="Google" id="ProtNLM"/>
    </source>
</evidence>
<dbReference type="Proteomes" id="UP001165367">
    <property type="component" value="Unassembled WGS sequence"/>
</dbReference>
<comment type="caution">
    <text evidence="2">The sequence shown here is derived from an EMBL/GenBank/DDBJ whole genome shotgun (WGS) entry which is preliminary data.</text>
</comment>
<feature type="compositionally biased region" description="Polar residues" evidence="1">
    <location>
        <begin position="59"/>
        <end position="68"/>
    </location>
</feature>
<name>A0ABS9KKJ9_9BACT</name>
<dbReference type="EMBL" id="JAKLTR010000001">
    <property type="protein sequence ID" value="MCG2612850.1"/>
    <property type="molecule type" value="Genomic_DNA"/>
</dbReference>
<gene>
    <name evidence="2" type="ORF">LZZ85_01115</name>
</gene>
<reference evidence="2" key="1">
    <citation type="submission" date="2022-01" db="EMBL/GenBank/DDBJ databases">
        <authorList>
            <person name="Jo J.-H."/>
            <person name="Im W.-T."/>
        </authorList>
    </citation>
    <scope>NUCLEOTIDE SEQUENCE</scope>
    <source>
        <strain evidence="2">NA20</strain>
    </source>
</reference>
<organism evidence="2 3">
    <name type="scientific">Terrimonas ginsenosidimutans</name>
    <dbReference type="NCBI Taxonomy" id="2908004"/>
    <lineage>
        <taxon>Bacteria</taxon>
        <taxon>Pseudomonadati</taxon>
        <taxon>Bacteroidota</taxon>
        <taxon>Chitinophagia</taxon>
        <taxon>Chitinophagales</taxon>
        <taxon>Chitinophagaceae</taxon>
        <taxon>Terrimonas</taxon>
    </lineage>
</organism>
<feature type="compositionally biased region" description="Basic and acidic residues" evidence="1">
    <location>
        <begin position="69"/>
        <end position="81"/>
    </location>
</feature>
<protein>
    <recommendedName>
        <fullName evidence="4">Antitoxin HicB</fullName>
    </recommendedName>
</protein>
<dbReference type="SUPFAM" id="SSF143100">
    <property type="entry name" value="TTHA1013/TTHA0281-like"/>
    <property type="match status" value="1"/>
</dbReference>